<keyword evidence="1" id="KW-0472">Membrane</keyword>
<sequence length="221" mass="24305">MSTFLPSIPLPQALRRIPRGALLSLVAVNIVIPFVGLSVFGWDATTLLFVYWSENIVVMFYALLRMAFSKTAANITVNGRKLPITLATTKLFGLLFFTVHFGIFALGHLGFLTLLFATQPFSVYLNAMLIGAPLLLVSHGTSFVQNFWKRERFTVPANELMAKPYARIVPIHIAIILGGFFTAGITAPIVGVVVLSIVKLLLDITLHASAHIKRESTRPQV</sequence>
<name>A0A1F7TVI8_9BACT</name>
<evidence type="ECO:0000313" key="2">
    <source>
        <dbReference type="EMBL" id="OGL70050.1"/>
    </source>
</evidence>
<feature type="transmembrane region" description="Helical" evidence="1">
    <location>
        <begin position="48"/>
        <end position="68"/>
    </location>
</feature>
<comment type="caution">
    <text evidence="2">The sequence shown here is derived from an EMBL/GenBank/DDBJ whole genome shotgun (WGS) entry which is preliminary data.</text>
</comment>
<keyword evidence="1" id="KW-0812">Transmembrane</keyword>
<feature type="transmembrane region" description="Helical" evidence="1">
    <location>
        <begin position="89"/>
        <end position="117"/>
    </location>
</feature>
<organism evidence="2 3">
    <name type="scientific">Candidatus Uhrbacteria bacterium RIFCSPHIGHO2_02_FULL_53_13</name>
    <dbReference type="NCBI Taxonomy" id="1802389"/>
    <lineage>
        <taxon>Bacteria</taxon>
        <taxon>Candidatus Uhriibacteriota</taxon>
    </lineage>
</organism>
<feature type="transmembrane region" description="Helical" evidence="1">
    <location>
        <begin position="21"/>
        <end position="42"/>
    </location>
</feature>
<dbReference type="InterPro" id="IPR045466">
    <property type="entry name" value="DUF6498"/>
</dbReference>
<proteinExistence type="predicted"/>
<dbReference type="Proteomes" id="UP000177097">
    <property type="component" value="Unassembled WGS sequence"/>
</dbReference>
<keyword evidence="1" id="KW-1133">Transmembrane helix</keyword>
<reference evidence="2 3" key="1">
    <citation type="journal article" date="2016" name="Nat. Commun.">
        <title>Thousands of microbial genomes shed light on interconnected biogeochemical processes in an aquifer system.</title>
        <authorList>
            <person name="Anantharaman K."/>
            <person name="Brown C.T."/>
            <person name="Hug L.A."/>
            <person name="Sharon I."/>
            <person name="Castelle C.J."/>
            <person name="Probst A.J."/>
            <person name="Thomas B.C."/>
            <person name="Singh A."/>
            <person name="Wilkins M.J."/>
            <person name="Karaoz U."/>
            <person name="Brodie E.L."/>
            <person name="Williams K.H."/>
            <person name="Hubbard S.S."/>
            <person name="Banfield J.F."/>
        </authorList>
    </citation>
    <scope>NUCLEOTIDE SEQUENCE [LARGE SCALE GENOMIC DNA]</scope>
</reference>
<dbReference type="EMBL" id="MGDX01000037">
    <property type="protein sequence ID" value="OGL70050.1"/>
    <property type="molecule type" value="Genomic_DNA"/>
</dbReference>
<protein>
    <submittedName>
        <fullName evidence="2">Uncharacterized protein</fullName>
    </submittedName>
</protein>
<feature type="transmembrane region" description="Helical" evidence="1">
    <location>
        <begin position="123"/>
        <end position="144"/>
    </location>
</feature>
<evidence type="ECO:0000313" key="3">
    <source>
        <dbReference type="Proteomes" id="UP000177097"/>
    </source>
</evidence>
<gene>
    <name evidence="2" type="ORF">A3C17_01545</name>
</gene>
<accession>A0A1F7TVI8</accession>
<dbReference type="AlphaFoldDB" id="A0A1F7TVI8"/>
<dbReference type="Pfam" id="PF20108">
    <property type="entry name" value="DUF6498"/>
    <property type="match status" value="1"/>
</dbReference>
<dbReference type="STRING" id="1802389.A3C17_01545"/>
<evidence type="ECO:0000256" key="1">
    <source>
        <dbReference type="SAM" id="Phobius"/>
    </source>
</evidence>